<evidence type="ECO:0000256" key="4">
    <source>
        <dbReference type="ARBA" id="ARBA00022692"/>
    </source>
</evidence>
<keyword evidence="6 7" id="KW-0472">Membrane</keyword>
<dbReference type="GO" id="GO:0022857">
    <property type="term" value="F:transmembrane transporter activity"/>
    <property type="evidence" value="ECO:0007669"/>
    <property type="project" value="InterPro"/>
</dbReference>
<dbReference type="Gene3D" id="1.20.1250.20">
    <property type="entry name" value="MFS general substrate transporter like domains"/>
    <property type="match status" value="1"/>
</dbReference>
<keyword evidence="2" id="KW-0813">Transport</keyword>
<evidence type="ECO:0000313" key="9">
    <source>
        <dbReference type="EMBL" id="XBM48890.1"/>
    </source>
</evidence>
<evidence type="ECO:0000256" key="1">
    <source>
        <dbReference type="ARBA" id="ARBA00004651"/>
    </source>
</evidence>
<keyword evidence="3" id="KW-1003">Cell membrane</keyword>
<name>A0AAU7GF41_9MICO</name>
<dbReference type="EMBL" id="CP157390">
    <property type="protein sequence ID" value="XBM48890.1"/>
    <property type="molecule type" value="Genomic_DNA"/>
</dbReference>
<feature type="transmembrane region" description="Helical" evidence="7">
    <location>
        <begin position="35"/>
        <end position="56"/>
    </location>
</feature>
<evidence type="ECO:0000259" key="8">
    <source>
        <dbReference type="PROSITE" id="PS50850"/>
    </source>
</evidence>
<keyword evidence="5 7" id="KW-1133">Transmembrane helix</keyword>
<reference evidence="9" key="1">
    <citation type="submission" date="2024-05" db="EMBL/GenBank/DDBJ databases">
        <title>The Natural Products Discovery Center: Release of the First 8490 Sequenced Strains for Exploring Actinobacteria Biosynthetic Diversity.</title>
        <authorList>
            <person name="Kalkreuter E."/>
            <person name="Kautsar S.A."/>
            <person name="Yang D."/>
            <person name="Bader C.D."/>
            <person name="Teijaro C.N."/>
            <person name="Fluegel L."/>
            <person name="Davis C.M."/>
            <person name="Simpson J.R."/>
            <person name="Lauterbach L."/>
            <person name="Steele A.D."/>
            <person name="Gui C."/>
            <person name="Meng S."/>
            <person name="Li G."/>
            <person name="Viehrig K."/>
            <person name="Ye F."/>
            <person name="Su P."/>
            <person name="Kiefer A.F."/>
            <person name="Nichols A."/>
            <person name="Cepeda A.J."/>
            <person name="Yan W."/>
            <person name="Fan B."/>
            <person name="Jiang Y."/>
            <person name="Adhikari A."/>
            <person name="Zheng C.-J."/>
            <person name="Schuster L."/>
            <person name="Cowan T.M."/>
            <person name="Smanski M.J."/>
            <person name="Chevrette M.G."/>
            <person name="de Carvalho L.P.S."/>
            <person name="Shen B."/>
        </authorList>
    </citation>
    <scope>NUCLEOTIDE SEQUENCE</scope>
    <source>
        <strain evidence="9">NPDC080035</strain>
    </source>
</reference>
<sequence>MDRQLILNILLGLAIMQFVWQPIAALIAERLSATIVMLGGLVFALVMVIPFFLAIVSANPVAITITLYLTTLGGSAYYALLATFLAGAFPTNVRYTGVSASYQLCATFIGGSTPLIAQALLTATGPWGVGVFFALMLIATIGGVSGLAALARRREARAPVAEPAVAAR</sequence>
<dbReference type="PANTHER" id="PTHR43045">
    <property type="entry name" value="SHIKIMATE TRANSPORTER"/>
    <property type="match status" value="1"/>
</dbReference>
<organism evidence="9">
    <name type="scientific">Leifsonia sp. NPDC080035</name>
    <dbReference type="NCBI Taxonomy" id="3143936"/>
    <lineage>
        <taxon>Bacteria</taxon>
        <taxon>Bacillati</taxon>
        <taxon>Actinomycetota</taxon>
        <taxon>Actinomycetes</taxon>
        <taxon>Micrococcales</taxon>
        <taxon>Microbacteriaceae</taxon>
        <taxon>Leifsonia</taxon>
    </lineage>
</organism>
<feature type="domain" description="Major facilitator superfamily (MFS) profile" evidence="8">
    <location>
        <begin position="1"/>
        <end position="154"/>
    </location>
</feature>
<evidence type="ECO:0000256" key="7">
    <source>
        <dbReference type="SAM" id="Phobius"/>
    </source>
</evidence>
<feature type="transmembrane region" description="Helical" evidence="7">
    <location>
        <begin position="127"/>
        <end position="150"/>
    </location>
</feature>
<feature type="transmembrane region" description="Helical" evidence="7">
    <location>
        <begin position="6"/>
        <end position="28"/>
    </location>
</feature>
<evidence type="ECO:0000256" key="5">
    <source>
        <dbReference type="ARBA" id="ARBA00022989"/>
    </source>
</evidence>
<dbReference type="InterPro" id="IPR036259">
    <property type="entry name" value="MFS_trans_sf"/>
</dbReference>
<gene>
    <name evidence="9" type="ORF">AAME72_03280</name>
</gene>
<dbReference type="SUPFAM" id="SSF103473">
    <property type="entry name" value="MFS general substrate transporter"/>
    <property type="match status" value="1"/>
</dbReference>
<feature type="transmembrane region" description="Helical" evidence="7">
    <location>
        <begin position="101"/>
        <end position="121"/>
    </location>
</feature>
<protein>
    <recommendedName>
        <fullName evidence="8">Major facilitator superfamily (MFS) profile domain-containing protein</fullName>
    </recommendedName>
</protein>
<proteinExistence type="predicted"/>
<evidence type="ECO:0000256" key="3">
    <source>
        <dbReference type="ARBA" id="ARBA00022475"/>
    </source>
</evidence>
<feature type="transmembrane region" description="Helical" evidence="7">
    <location>
        <begin position="62"/>
        <end position="89"/>
    </location>
</feature>
<dbReference type="PANTHER" id="PTHR43045:SF1">
    <property type="entry name" value="SHIKIMATE TRANSPORTER"/>
    <property type="match status" value="1"/>
</dbReference>
<dbReference type="GO" id="GO:0005886">
    <property type="term" value="C:plasma membrane"/>
    <property type="evidence" value="ECO:0007669"/>
    <property type="project" value="UniProtKB-SubCell"/>
</dbReference>
<dbReference type="PROSITE" id="PS50850">
    <property type="entry name" value="MFS"/>
    <property type="match status" value="1"/>
</dbReference>
<evidence type="ECO:0000256" key="2">
    <source>
        <dbReference type="ARBA" id="ARBA00022448"/>
    </source>
</evidence>
<accession>A0AAU7GF41</accession>
<evidence type="ECO:0000256" key="6">
    <source>
        <dbReference type="ARBA" id="ARBA00023136"/>
    </source>
</evidence>
<dbReference type="InterPro" id="IPR020846">
    <property type="entry name" value="MFS_dom"/>
</dbReference>
<dbReference type="AlphaFoldDB" id="A0AAU7GF41"/>
<comment type="subcellular location">
    <subcellularLocation>
        <location evidence="1">Cell membrane</location>
        <topology evidence="1">Multi-pass membrane protein</topology>
    </subcellularLocation>
</comment>
<dbReference type="RefSeq" id="WP_348788811.1">
    <property type="nucleotide sequence ID" value="NZ_CP157390.1"/>
</dbReference>
<keyword evidence="4 7" id="KW-0812">Transmembrane</keyword>